<proteinExistence type="predicted"/>
<organism evidence="2 3">
    <name type="scientific">Thalassospira tepidiphila</name>
    <dbReference type="NCBI Taxonomy" id="393657"/>
    <lineage>
        <taxon>Bacteria</taxon>
        <taxon>Pseudomonadati</taxon>
        <taxon>Pseudomonadota</taxon>
        <taxon>Alphaproteobacteria</taxon>
        <taxon>Rhodospirillales</taxon>
        <taxon>Thalassospiraceae</taxon>
        <taxon>Thalassospira</taxon>
    </lineage>
</organism>
<dbReference type="Proteomes" id="UP000556869">
    <property type="component" value="Unassembled WGS sequence"/>
</dbReference>
<reference evidence="2 3" key="1">
    <citation type="submission" date="2020-03" db="EMBL/GenBank/DDBJ databases">
        <title>Genomic Encyclopedia of Type Strains, Phase IV (KMG-IV): sequencing the most valuable type-strain genomes for metagenomic binning, comparative biology and taxonomic classification.</title>
        <authorList>
            <person name="Goeker M."/>
        </authorList>
    </citation>
    <scope>NUCLEOTIDE SEQUENCE [LARGE SCALE GENOMIC DNA]</scope>
    <source>
        <strain evidence="2 3">DSM 18888</strain>
    </source>
</reference>
<dbReference type="RefSeq" id="WP_064782245.1">
    <property type="nucleotide sequence ID" value="NZ_BAAAEQ010000002.1"/>
</dbReference>
<protein>
    <recommendedName>
        <fullName evidence="4">Recombinase RecT</fullName>
    </recommendedName>
</protein>
<feature type="region of interest" description="Disordered" evidence="1">
    <location>
        <begin position="218"/>
        <end position="242"/>
    </location>
</feature>
<keyword evidence="3" id="KW-1185">Reference proteome</keyword>
<dbReference type="EMBL" id="JAATJD010000002">
    <property type="protein sequence ID" value="NJB74584.1"/>
    <property type="molecule type" value="Genomic_DNA"/>
</dbReference>
<evidence type="ECO:0008006" key="4">
    <source>
        <dbReference type="Google" id="ProtNLM"/>
    </source>
</evidence>
<accession>A0ABX0WYY4</accession>
<dbReference type="InterPro" id="IPR018330">
    <property type="entry name" value="RecT_fam"/>
</dbReference>
<evidence type="ECO:0000313" key="2">
    <source>
        <dbReference type="EMBL" id="NJB74584.1"/>
    </source>
</evidence>
<gene>
    <name evidence="2" type="ORF">GGR96_001676</name>
</gene>
<evidence type="ECO:0000256" key="1">
    <source>
        <dbReference type="SAM" id="MobiDB-lite"/>
    </source>
</evidence>
<name>A0ABX0WYY4_9PROT</name>
<evidence type="ECO:0000313" key="3">
    <source>
        <dbReference type="Proteomes" id="UP000556869"/>
    </source>
</evidence>
<dbReference type="Pfam" id="PF03837">
    <property type="entry name" value="RecT"/>
    <property type="match status" value="1"/>
</dbReference>
<comment type="caution">
    <text evidence="2">The sequence shown here is derived from an EMBL/GenBank/DDBJ whole genome shotgun (WGS) entry which is preliminary data.</text>
</comment>
<sequence>MTNAVATIEQAKATAKAATKVNAVIPQNRQQISEFSADLIAAGMVPNSYNKGSAQEVHAKLCMCITKGLEIGMPPMMALQSIYIINNIPAIYGDGAIALVQRSGKIEWMKETIEGKGGTDNWTAVCEIKRVGQEEPYRRTFSFEQAKRAKLASKPGPWMAYPERMLQMRARALALRDGFADVLCGLGIAEEVQDIPVQHEPASTSFLDDGDDAAAIEDHSDEQPQEEQPANDGHDIEAPAFDPEQPGAWLIEAQETINTCQNVSDLAHVWKGLQQGINALGDDSRINGLIAAKDKRKEQLSQEAA</sequence>